<feature type="domain" description="Peptidase M13 C-terminal" evidence="9">
    <location>
        <begin position="468"/>
        <end position="658"/>
    </location>
</feature>
<dbReference type="SUPFAM" id="SSF55486">
    <property type="entry name" value="Metalloproteases ('zincins'), catalytic domain"/>
    <property type="match status" value="1"/>
</dbReference>
<dbReference type="InterPro" id="IPR024079">
    <property type="entry name" value="MetalloPept_cat_dom_sf"/>
</dbReference>
<evidence type="ECO:0000313" key="12">
    <source>
        <dbReference type="Proteomes" id="UP000254337"/>
    </source>
</evidence>
<dbReference type="InterPro" id="IPR008753">
    <property type="entry name" value="Peptidase_M13_N"/>
</dbReference>
<keyword evidence="12" id="KW-1185">Reference proteome</keyword>
<comment type="similarity">
    <text evidence="2">Belongs to the peptidase M13 family.</text>
</comment>
<dbReference type="Proteomes" id="UP000254337">
    <property type="component" value="Chromosome"/>
</dbReference>
<organism evidence="11 12">
    <name type="scientific">Megasphaera stantonii</name>
    <dbReference type="NCBI Taxonomy" id="2144175"/>
    <lineage>
        <taxon>Bacteria</taxon>
        <taxon>Bacillati</taxon>
        <taxon>Bacillota</taxon>
        <taxon>Negativicutes</taxon>
        <taxon>Veillonellales</taxon>
        <taxon>Veillonellaceae</taxon>
        <taxon>Megasphaera</taxon>
    </lineage>
</organism>
<feature type="chain" id="PRO_5017030475" evidence="8">
    <location>
        <begin position="26"/>
        <end position="661"/>
    </location>
</feature>
<protein>
    <submittedName>
        <fullName evidence="11">M13 family peptidase</fullName>
    </submittedName>
</protein>
<dbReference type="AlphaFoldDB" id="A0A346AYG3"/>
<proteinExistence type="inferred from homology"/>
<evidence type="ECO:0000259" key="10">
    <source>
        <dbReference type="Pfam" id="PF05649"/>
    </source>
</evidence>
<evidence type="ECO:0000256" key="1">
    <source>
        <dbReference type="ARBA" id="ARBA00001947"/>
    </source>
</evidence>
<evidence type="ECO:0000313" key="11">
    <source>
        <dbReference type="EMBL" id="AXL20906.1"/>
    </source>
</evidence>
<dbReference type="GO" id="GO:0004222">
    <property type="term" value="F:metalloendopeptidase activity"/>
    <property type="evidence" value="ECO:0007669"/>
    <property type="project" value="InterPro"/>
</dbReference>
<keyword evidence="4" id="KW-0479">Metal-binding</keyword>
<evidence type="ECO:0000256" key="4">
    <source>
        <dbReference type="ARBA" id="ARBA00022723"/>
    </source>
</evidence>
<sequence length="661" mass="74046">MRYGTKQRLAALVLTALLGFGTAQAQEPVSERDDFYLAVNGPTLEEKKIEPTEPSWSWFKEQSLKNTKILEQELHEIAAKEGSYAKGTPEQKIADLYRCAVDMERRDATARQHLQDVLAPVRQAGTTDELTQALLQVREVSGASVFVDYTADRMPDSLRYAARIVPAGTILSKYELEKEPQPGAWQAYKKYIADVLTEAGCPEEEAVRQAKAIFAMERSWAPVMLSSEERNDFAVLNTMYTRKEIEAFMPHMDGRRLLSSWKLTKEKKLFLADAAYLQKLDEAYVQDNLPLLKSYAVFRIMDGFAPYADRRLRDLQRSYTQYRFGIEKSRSDEETASRMVQALLPYEFGQIYMKDHCSPDAVRDVTAMIDEIRGVYRERLLKNDWLDEDTKKEAVGKLDALRVFVGGPAADDKPIIEDMPDVVSEGDGGDLLRNIMHNAVLVQGQVHRLIGTDFDPDKWYAFQPQDVNAAYIPANNSITIPAGILNPPFYSPDASYGANLGGIGVVIGHEISHAFDPNGSQYDKDGNMKNWWTAGDYAMFQQKAAAFAPYYSRYEVAEGLYENGALVANEAIADCGGLSVATEIAGGDEAALRDLYRNFAAIFASKMTPQLLLQSVQTDPHPIMQARVNGALSATDSFYEAYDVEDGDGMYVAPEERVKLW</sequence>
<keyword evidence="5" id="KW-0378">Hydrolase</keyword>
<keyword evidence="6" id="KW-0862">Zinc</keyword>
<feature type="signal peptide" evidence="8">
    <location>
        <begin position="1"/>
        <end position="25"/>
    </location>
</feature>
<dbReference type="GO" id="GO:0005886">
    <property type="term" value="C:plasma membrane"/>
    <property type="evidence" value="ECO:0007669"/>
    <property type="project" value="TreeGrafter"/>
</dbReference>
<dbReference type="CDD" id="cd08662">
    <property type="entry name" value="M13"/>
    <property type="match status" value="1"/>
</dbReference>
<dbReference type="PANTHER" id="PTHR11733">
    <property type="entry name" value="ZINC METALLOPROTEASE FAMILY M13 NEPRILYSIN-RELATED"/>
    <property type="match status" value="1"/>
</dbReference>
<dbReference type="InterPro" id="IPR018497">
    <property type="entry name" value="Peptidase_M13_C"/>
</dbReference>
<keyword evidence="3" id="KW-0645">Protease</keyword>
<dbReference type="GO" id="GO:0046872">
    <property type="term" value="F:metal ion binding"/>
    <property type="evidence" value="ECO:0007669"/>
    <property type="project" value="UniProtKB-KW"/>
</dbReference>
<dbReference type="InterPro" id="IPR000718">
    <property type="entry name" value="Peptidase_M13"/>
</dbReference>
<dbReference type="Pfam" id="PF01431">
    <property type="entry name" value="Peptidase_M13"/>
    <property type="match status" value="1"/>
</dbReference>
<feature type="domain" description="Peptidase M13 N-terminal" evidence="10">
    <location>
        <begin position="33"/>
        <end position="408"/>
    </location>
</feature>
<dbReference type="InterPro" id="IPR042089">
    <property type="entry name" value="Peptidase_M13_dom_2"/>
</dbReference>
<evidence type="ECO:0000256" key="7">
    <source>
        <dbReference type="ARBA" id="ARBA00023049"/>
    </source>
</evidence>
<reference evidence="11 12" key="1">
    <citation type="submission" date="2018-05" db="EMBL/GenBank/DDBJ databases">
        <title>Complete genome sequence of Megasphaera sp. AJH120T, isolated from the ceca of a chicken.</title>
        <authorList>
            <person name="Maki J."/>
            <person name="Looft T."/>
        </authorList>
    </citation>
    <scope>NUCLEOTIDE SEQUENCE [LARGE SCALE GENOMIC DNA]</scope>
    <source>
        <strain evidence="11 12">AJH120</strain>
    </source>
</reference>
<dbReference type="PROSITE" id="PS51885">
    <property type="entry name" value="NEPRILYSIN"/>
    <property type="match status" value="1"/>
</dbReference>
<keyword evidence="8" id="KW-0732">Signal</keyword>
<dbReference type="Gene3D" id="3.40.390.10">
    <property type="entry name" value="Collagenase (Catalytic Domain)"/>
    <property type="match status" value="1"/>
</dbReference>
<gene>
    <name evidence="11" type="ORF">DKB62_04610</name>
</gene>
<keyword evidence="7" id="KW-0482">Metalloprotease</keyword>
<dbReference type="OrthoDB" id="9775677at2"/>
<evidence type="ECO:0000256" key="8">
    <source>
        <dbReference type="SAM" id="SignalP"/>
    </source>
</evidence>
<name>A0A346AYG3_9FIRM</name>
<evidence type="ECO:0000256" key="6">
    <source>
        <dbReference type="ARBA" id="ARBA00022833"/>
    </source>
</evidence>
<dbReference type="Gene3D" id="1.10.1380.10">
    <property type="entry name" value="Neutral endopeptidase , domain2"/>
    <property type="match status" value="1"/>
</dbReference>
<comment type="cofactor">
    <cofactor evidence="1">
        <name>Zn(2+)</name>
        <dbReference type="ChEBI" id="CHEBI:29105"/>
    </cofactor>
</comment>
<evidence type="ECO:0000256" key="3">
    <source>
        <dbReference type="ARBA" id="ARBA00022670"/>
    </source>
</evidence>
<dbReference type="PRINTS" id="PR00786">
    <property type="entry name" value="NEPRILYSIN"/>
</dbReference>
<evidence type="ECO:0000256" key="5">
    <source>
        <dbReference type="ARBA" id="ARBA00022801"/>
    </source>
</evidence>
<dbReference type="GO" id="GO:0016485">
    <property type="term" value="P:protein processing"/>
    <property type="evidence" value="ECO:0007669"/>
    <property type="project" value="TreeGrafter"/>
</dbReference>
<evidence type="ECO:0000256" key="2">
    <source>
        <dbReference type="ARBA" id="ARBA00007357"/>
    </source>
</evidence>
<dbReference type="RefSeq" id="WP_107195828.1">
    <property type="nucleotide sequence ID" value="NZ_CP029462.1"/>
</dbReference>
<dbReference type="Pfam" id="PF05649">
    <property type="entry name" value="Peptidase_M13_N"/>
    <property type="match status" value="1"/>
</dbReference>
<dbReference type="PANTHER" id="PTHR11733:SF167">
    <property type="entry name" value="FI17812P1-RELATED"/>
    <property type="match status" value="1"/>
</dbReference>
<dbReference type="KEGG" id="meg:DKB62_04610"/>
<accession>A0A346AYG3</accession>
<evidence type="ECO:0000259" key="9">
    <source>
        <dbReference type="Pfam" id="PF01431"/>
    </source>
</evidence>
<dbReference type="EMBL" id="CP029462">
    <property type="protein sequence ID" value="AXL20906.1"/>
    <property type="molecule type" value="Genomic_DNA"/>
</dbReference>